<keyword evidence="1" id="KW-0732">Signal</keyword>
<dbReference type="InterPro" id="IPR036374">
    <property type="entry name" value="OxRdtase_Mopterin-bd_sf"/>
</dbReference>
<protein>
    <recommendedName>
        <fullName evidence="2">Oxidoreductase molybdopterin-binding domain-containing protein</fullName>
    </recommendedName>
</protein>
<evidence type="ECO:0000313" key="3">
    <source>
        <dbReference type="EMBL" id="NTY61665.1"/>
    </source>
</evidence>
<organism evidence="3 4">
    <name type="scientific">Mycolicibacterium sphagni</name>
    <dbReference type="NCBI Taxonomy" id="1786"/>
    <lineage>
        <taxon>Bacteria</taxon>
        <taxon>Bacillati</taxon>
        <taxon>Actinomycetota</taxon>
        <taxon>Actinomycetes</taxon>
        <taxon>Mycobacteriales</taxon>
        <taxon>Mycobacteriaceae</taxon>
        <taxon>Mycolicibacterium</taxon>
    </lineage>
</organism>
<dbReference type="Pfam" id="PF00174">
    <property type="entry name" value="Oxidored_molyb"/>
    <property type="match status" value="1"/>
</dbReference>
<dbReference type="SUPFAM" id="SSF56524">
    <property type="entry name" value="Oxidoreductase molybdopterin-binding domain"/>
    <property type="match status" value="1"/>
</dbReference>
<name>A0ABX2K617_9MYCO</name>
<dbReference type="EMBL" id="VBSB01000010">
    <property type="protein sequence ID" value="NTY61665.1"/>
    <property type="molecule type" value="Genomic_DNA"/>
</dbReference>
<comment type="caution">
    <text evidence="3">The sequence shown here is derived from an EMBL/GenBank/DDBJ whole genome shotgun (WGS) entry which is preliminary data.</text>
</comment>
<reference evidence="3 4" key="1">
    <citation type="submission" date="2019-05" db="EMBL/GenBank/DDBJ databases">
        <title>Mycolicibacterium sphagni ENV482 genome assembly.</title>
        <authorList>
            <person name="Chen W."/>
            <person name="Faulkner N.W."/>
            <person name="Hyman M.R."/>
        </authorList>
    </citation>
    <scope>NUCLEOTIDE SEQUENCE [LARGE SCALE GENOMIC DNA]</scope>
    <source>
        <strain evidence="3 4">ENV482</strain>
    </source>
</reference>
<feature type="signal peptide" evidence="1">
    <location>
        <begin position="1"/>
        <end position="20"/>
    </location>
</feature>
<feature type="chain" id="PRO_5045422114" description="Oxidoreductase molybdopterin-binding domain-containing protein" evidence="1">
    <location>
        <begin position="21"/>
        <end position="195"/>
    </location>
</feature>
<dbReference type="Gene3D" id="3.90.420.10">
    <property type="entry name" value="Oxidoreductase, molybdopterin-binding domain"/>
    <property type="match status" value="1"/>
</dbReference>
<dbReference type="Proteomes" id="UP000708347">
    <property type="component" value="Unassembled WGS sequence"/>
</dbReference>
<proteinExistence type="predicted"/>
<evidence type="ECO:0000313" key="4">
    <source>
        <dbReference type="Proteomes" id="UP000708347"/>
    </source>
</evidence>
<accession>A0ABX2K617</accession>
<evidence type="ECO:0000259" key="2">
    <source>
        <dbReference type="Pfam" id="PF00174"/>
    </source>
</evidence>
<evidence type="ECO:0000256" key="1">
    <source>
        <dbReference type="SAM" id="SignalP"/>
    </source>
</evidence>
<feature type="domain" description="Oxidoreductase molybdopterin-binding" evidence="2">
    <location>
        <begin position="98"/>
        <end position="167"/>
    </location>
</feature>
<sequence length="195" mass="19971">MRTRLLAAIAAGTVSVLGPAACASAPTAADVAHPSPTAAPSPPIFNPYGVGAIDPPAAAEPVLTVKGGSTPLFLTLDKLNALGSRTLTLDEPFVKRRETYSGVPLAAVLGKAGIPDSATIDTVGLDDYHYISTAKPMIESQALIATDRNGAPIPYDQGGPIRIVFPDGTPLSSMLDAWNWSLVSITVKTPTGPGS</sequence>
<dbReference type="InterPro" id="IPR000572">
    <property type="entry name" value="OxRdtase_Mopterin-bd_dom"/>
</dbReference>
<dbReference type="RefSeq" id="WP_174399381.1">
    <property type="nucleotide sequence ID" value="NZ_VBSB01000010.1"/>
</dbReference>
<keyword evidence="4" id="KW-1185">Reference proteome</keyword>
<gene>
    <name evidence="3" type="ORF">FEG63_19140</name>
</gene>